<evidence type="ECO:0000259" key="4">
    <source>
        <dbReference type="Pfam" id="PF08241"/>
    </source>
</evidence>
<dbReference type="GO" id="GO:0008168">
    <property type="term" value="F:methyltransferase activity"/>
    <property type="evidence" value="ECO:0007669"/>
    <property type="project" value="UniProtKB-KW"/>
</dbReference>
<evidence type="ECO:0000256" key="3">
    <source>
        <dbReference type="ARBA" id="ARBA00022691"/>
    </source>
</evidence>
<comment type="caution">
    <text evidence="5">The sequence shown here is derived from an EMBL/GenBank/DDBJ whole genome shotgun (WGS) entry which is preliminary data.</text>
</comment>
<dbReference type="InterPro" id="IPR029063">
    <property type="entry name" value="SAM-dependent_MTases_sf"/>
</dbReference>
<evidence type="ECO:0000256" key="1">
    <source>
        <dbReference type="ARBA" id="ARBA00022603"/>
    </source>
</evidence>
<evidence type="ECO:0000313" key="6">
    <source>
        <dbReference type="Proteomes" id="UP001595685"/>
    </source>
</evidence>
<proteinExistence type="predicted"/>
<dbReference type="PANTHER" id="PTHR43464">
    <property type="entry name" value="METHYLTRANSFERASE"/>
    <property type="match status" value="1"/>
</dbReference>
<reference evidence="6" key="1">
    <citation type="journal article" date="2019" name="Int. J. Syst. Evol. Microbiol.">
        <title>The Global Catalogue of Microorganisms (GCM) 10K type strain sequencing project: providing services to taxonomists for standard genome sequencing and annotation.</title>
        <authorList>
            <consortium name="The Broad Institute Genomics Platform"/>
            <consortium name="The Broad Institute Genome Sequencing Center for Infectious Disease"/>
            <person name="Wu L."/>
            <person name="Ma J."/>
        </authorList>
    </citation>
    <scope>NUCLEOTIDE SEQUENCE [LARGE SCALE GENOMIC DNA]</scope>
    <source>
        <strain evidence="6">NCAIM B.02333</strain>
    </source>
</reference>
<dbReference type="SUPFAM" id="SSF53335">
    <property type="entry name" value="S-adenosyl-L-methionine-dependent methyltransferases"/>
    <property type="match status" value="1"/>
</dbReference>
<organism evidence="5 6">
    <name type="scientific">Aquipuribacter hungaricus</name>
    <dbReference type="NCBI Taxonomy" id="545624"/>
    <lineage>
        <taxon>Bacteria</taxon>
        <taxon>Bacillati</taxon>
        <taxon>Actinomycetota</taxon>
        <taxon>Actinomycetes</taxon>
        <taxon>Micrococcales</taxon>
        <taxon>Intrasporangiaceae</taxon>
        <taxon>Aquipuribacter</taxon>
    </lineage>
</organism>
<dbReference type="Pfam" id="PF08241">
    <property type="entry name" value="Methyltransf_11"/>
    <property type="match status" value="1"/>
</dbReference>
<dbReference type="GO" id="GO:0032259">
    <property type="term" value="P:methylation"/>
    <property type="evidence" value="ECO:0007669"/>
    <property type="project" value="UniProtKB-KW"/>
</dbReference>
<dbReference type="EC" id="2.1.1.-" evidence="5"/>
<dbReference type="CDD" id="cd02440">
    <property type="entry name" value="AdoMet_MTases"/>
    <property type="match status" value="1"/>
</dbReference>
<accession>A0ABV7WDT3</accession>
<protein>
    <submittedName>
        <fullName evidence="5">Class I SAM-dependent methyltransferase</fullName>
        <ecNumber evidence="5">2.1.1.-</ecNumber>
    </submittedName>
</protein>
<keyword evidence="2 5" id="KW-0808">Transferase</keyword>
<dbReference type="RefSeq" id="WP_340292449.1">
    <property type="nucleotide sequence ID" value="NZ_JBBEOI010000072.1"/>
</dbReference>
<dbReference type="EMBL" id="JBHRWW010000003">
    <property type="protein sequence ID" value="MFC3687950.1"/>
    <property type="molecule type" value="Genomic_DNA"/>
</dbReference>
<dbReference type="InterPro" id="IPR013216">
    <property type="entry name" value="Methyltransf_11"/>
</dbReference>
<dbReference type="PANTHER" id="PTHR43464:SF19">
    <property type="entry name" value="UBIQUINONE BIOSYNTHESIS O-METHYLTRANSFERASE, MITOCHONDRIAL"/>
    <property type="match status" value="1"/>
</dbReference>
<keyword evidence="3" id="KW-0949">S-adenosyl-L-methionine</keyword>
<keyword evidence="6" id="KW-1185">Reference proteome</keyword>
<name>A0ABV7WDT3_9MICO</name>
<dbReference type="Gene3D" id="3.40.50.150">
    <property type="entry name" value="Vaccinia Virus protein VP39"/>
    <property type="match status" value="1"/>
</dbReference>
<gene>
    <name evidence="5" type="ORF">ACFOLH_06300</name>
</gene>
<sequence>MPSPGTEDPTAATGYDSFAAAYARANESSLHNRYYERPAMVRLAGDVEGHRVLDAGCGSGPLGAALREKGAVVTGFDSSPAMVELARQRLGADADLHVADLGGPLPFDDGTFDDVVASLVLHYLQDWVAPLRELRRVLRSDGRVVLSVPHPSVYLVNYGGSTYFDVTRYSEEFTFDGQDAVLTYWHRPLHAMSDAFTEAGFRIALLSEPPFDADTPRELLPEHLRDRTAFVCFLFVVLEPC</sequence>
<keyword evidence="1 5" id="KW-0489">Methyltransferase</keyword>
<evidence type="ECO:0000256" key="2">
    <source>
        <dbReference type="ARBA" id="ARBA00022679"/>
    </source>
</evidence>
<dbReference type="Proteomes" id="UP001595685">
    <property type="component" value="Unassembled WGS sequence"/>
</dbReference>
<feature type="domain" description="Methyltransferase type 11" evidence="4">
    <location>
        <begin position="53"/>
        <end position="146"/>
    </location>
</feature>
<evidence type="ECO:0000313" key="5">
    <source>
        <dbReference type="EMBL" id="MFC3687950.1"/>
    </source>
</evidence>